<feature type="chain" id="PRO_5045758438" evidence="2">
    <location>
        <begin position="20"/>
        <end position="305"/>
    </location>
</feature>
<organism evidence="3 4">
    <name type="scientific">Flavobacterium pisciphilum</name>
    <dbReference type="NCBI Taxonomy" id="2893755"/>
    <lineage>
        <taxon>Bacteria</taxon>
        <taxon>Pseudomonadati</taxon>
        <taxon>Bacteroidota</taxon>
        <taxon>Flavobacteriia</taxon>
        <taxon>Flavobacteriales</taxon>
        <taxon>Flavobacteriaceae</taxon>
        <taxon>Flavobacterium</taxon>
    </lineage>
</organism>
<gene>
    <name evidence="3" type="ORF">LNQ49_22240</name>
</gene>
<sequence>MKKRITLIAILFVTSYAFSQQIGDEGYAPIIKDFTIPLKSGVYSGLNATGETPDSSHDWSHLFVVRHTNQTNNYQLQIASSYTENDRLFFRKIAYNWGLSPKNTAWFELATRGTNNFKGNQIINGNVGIGNSEPEVPLSVYGISNFYPRRIGDGDARQFSINYSLKNLDFINNLYPIILGTGGGNQPLILDAARVGIGTANPDAKLAVNGTIHSQEVKVDMLGWSDFVFKKEYNLPTLAEVEKHIKENGHLENIPNEEEVLKNGINLGEMNAKLLQKIEELTLYMIEMKKENFEMKKRLIKLENK</sequence>
<evidence type="ECO:0000313" key="3">
    <source>
        <dbReference type="EMBL" id="MCC9074317.1"/>
    </source>
</evidence>
<dbReference type="RefSeq" id="WP_229991131.1">
    <property type="nucleotide sequence ID" value="NZ_JAJJMO010000001.1"/>
</dbReference>
<keyword evidence="2" id="KW-0732">Signal</keyword>
<keyword evidence="1" id="KW-0175">Coiled coil</keyword>
<name>A0ABS8MZX4_9FLAO</name>
<evidence type="ECO:0000313" key="4">
    <source>
        <dbReference type="Proteomes" id="UP001430919"/>
    </source>
</evidence>
<proteinExistence type="predicted"/>
<feature type="coiled-coil region" evidence="1">
    <location>
        <begin position="271"/>
        <end position="305"/>
    </location>
</feature>
<feature type="signal peptide" evidence="2">
    <location>
        <begin position="1"/>
        <end position="19"/>
    </location>
</feature>
<dbReference type="EMBL" id="JAJJMO010000001">
    <property type="protein sequence ID" value="MCC9074317.1"/>
    <property type="molecule type" value="Genomic_DNA"/>
</dbReference>
<accession>A0ABS8MZX4</accession>
<reference evidence="3" key="1">
    <citation type="submission" date="2021-11" db="EMBL/GenBank/DDBJ databases">
        <title>Description of novel Flavobacterium species.</title>
        <authorList>
            <person name="Saticioglu I.B."/>
            <person name="Ay H."/>
            <person name="Altun S."/>
            <person name="Duman M."/>
        </authorList>
    </citation>
    <scope>NUCLEOTIDE SEQUENCE</scope>
    <source>
        <strain evidence="3">F-65</strain>
    </source>
</reference>
<comment type="caution">
    <text evidence="3">The sequence shown here is derived from an EMBL/GenBank/DDBJ whole genome shotgun (WGS) entry which is preliminary data.</text>
</comment>
<evidence type="ECO:0000256" key="1">
    <source>
        <dbReference type="SAM" id="Coils"/>
    </source>
</evidence>
<dbReference type="Proteomes" id="UP001430919">
    <property type="component" value="Unassembled WGS sequence"/>
</dbReference>
<evidence type="ECO:0000256" key="2">
    <source>
        <dbReference type="SAM" id="SignalP"/>
    </source>
</evidence>
<keyword evidence="4" id="KW-1185">Reference proteome</keyword>
<protein>
    <submittedName>
        <fullName evidence="3">Uncharacterized protein</fullName>
    </submittedName>
</protein>